<organism evidence="8 9">
    <name type="scientific">Capronia epimyces CBS 606.96</name>
    <dbReference type="NCBI Taxonomy" id="1182542"/>
    <lineage>
        <taxon>Eukaryota</taxon>
        <taxon>Fungi</taxon>
        <taxon>Dikarya</taxon>
        <taxon>Ascomycota</taxon>
        <taxon>Pezizomycotina</taxon>
        <taxon>Eurotiomycetes</taxon>
        <taxon>Chaetothyriomycetidae</taxon>
        <taxon>Chaetothyriales</taxon>
        <taxon>Herpotrichiellaceae</taxon>
        <taxon>Capronia</taxon>
    </lineage>
</organism>
<evidence type="ECO:0000256" key="4">
    <source>
        <dbReference type="ARBA" id="ARBA00023316"/>
    </source>
</evidence>
<evidence type="ECO:0000256" key="3">
    <source>
        <dbReference type="ARBA" id="ARBA00023295"/>
    </source>
</evidence>
<feature type="region of interest" description="Disordered" evidence="6">
    <location>
        <begin position="18"/>
        <end position="48"/>
    </location>
</feature>
<evidence type="ECO:0000256" key="6">
    <source>
        <dbReference type="SAM" id="MobiDB-lite"/>
    </source>
</evidence>
<dbReference type="InterPro" id="IPR050386">
    <property type="entry name" value="Glycosyl_hydrolase_5"/>
</dbReference>
<feature type="domain" description="Glycoside hydrolase family 5" evidence="7">
    <location>
        <begin position="108"/>
        <end position="217"/>
    </location>
</feature>
<evidence type="ECO:0000256" key="2">
    <source>
        <dbReference type="ARBA" id="ARBA00022801"/>
    </source>
</evidence>
<dbReference type="Proteomes" id="UP000019478">
    <property type="component" value="Unassembled WGS sequence"/>
</dbReference>
<comment type="similarity">
    <text evidence="1 5">Belongs to the glycosyl hydrolase 5 (cellulase A) family.</text>
</comment>
<sequence length="614" mass="68128">MRKAFKKAFQELKDVVEGRPDGDQLGDQTVSFNPNLPTDLSPSPRPRLRPTPQVILRYRYQHGTNLGGIFVLEQWLFGSMYDQGVSSSSELDAVVASINTRGLDETRRKWETHWSSALSDADLHWLTHSAHCNHIRLPIGYFTLGPAFCTHTAFATPHQASQVYVNAWTAVKELVARCSAHGIGVLLDLHGVPGGANHETHSGTSSGKAELWANAANLDLATRCVLFIAHEVTRDPRLAAVVGVQVCNEAIIDPPGMYEWYNDVIQRVSAVDSSLPLYISDGWDLGRALRFTRAYNNTVVYSHGPTTTGANCPVFVDCHKYWTFDDKDTSRSPTEIIEQVRTAELHELDASLVGDVFAHQAAVAVYIGEYSMALAPQTWARAGPDPQRKDELTRQFGVEQSNAWQRKAAGSAFWTCKMDWMPGWEWGFKHASDNGYVAAPKSLAYTVRQVRQMLARADAERTRLHRDAVAGHTHYWDTLNSNSNHAPAQFEHWRYADGWLQGWSDARDFFAARVDRYVPSILTAASVSGWTPMHSPPAATLTAQQSGPVAVDEDEDEDAPVGADLLGGALDLWILHRMRAEGLTNHQACPFGWEWEHGFRAGVRSFGDVVAVAN</sequence>
<proteinExistence type="inferred from homology"/>
<protein>
    <recommendedName>
        <fullName evidence="7">Glycoside hydrolase family 5 domain-containing protein</fullName>
    </recommendedName>
</protein>
<dbReference type="GO" id="GO:0009251">
    <property type="term" value="P:glucan catabolic process"/>
    <property type="evidence" value="ECO:0007669"/>
    <property type="project" value="TreeGrafter"/>
</dbReference>
<dbReference type="SUPFAM" id="SSF51445">
    <property type="entry name" value="(Trans)glycosidases"/>
    <property type="match status" value="1"/>
</dbReference>
<dbReference type="HOGENOM" id="CLU_004624_8_2_1"/>
<evidence type="ECO:0000313" key="8">
    <source>
        <dbReference type="EMBL" id="EXJ81234.1"/>
    </source>
</evidence>
<dbReference type="OrthoDB" id="1887033at2759"/>
<dbReference type="GeneID" id="19171622"/>
<dbReference type="STRING" id="1182542.W9YG14"/>
<evidence type="ECO:0000256" key="5">
    <source>
        <dbReference type="RuleBase" id="RU361153"/>
    </source>
</evidence>
<evidence type="ECO:0000313" key="9">
    <source>
        <dbReference type="Proteomes" id="UP000019478"/>
    </source>
</evidence>
<dbReference type="Gene3D" id="3.20.20.80">
    <property type="entry name" value="Glycosidases"/>
    <property type="match status" value="1"/>
</dbReference>
<accession>W9YG14</accession>
<evidence type="ECO:0000256" key="1">
    <source>
        <dbReference type="ARBA" id="ARBA00005641"/>
    </source>
</evidence>
<feature type="region of interest" description="Disordered" evidence="6">
    <location>
        <begin position="536"/>
        <end position="556"/>
    </location>
</feature>
<name>W9YG14_9EURO</name>
<dbReference type="InterPro" id="IPR017853">
    <property type="entry name" value="GH"/>
</dbReference>
<keyword evidence="3 5" id="KW-0326">Glycosidase</keyword>
<dbReference type="RefSeq" id="XP_007735822.1">
    <property type="nucleotide sequence ID" value="XM_007737632.1"/>
</dbReference>
<dbReference type="GO" id="GO:0071555">
    <property type="term" value="P:cell wall organization"/>
    <property type="evidence" value="ECO:0007669"/>
    <property type="project" value="UniProtKB-KW"/>
</dbReference>
<dbReference type="PANTHER" id="PTHR31297:SF43">
    <property type="entry name" value="GLUCAN 1,3-BETA-GLUCOSIDASE 3"/>
    <property type="match status" value="1"/>
</dbReference>
<dbReference type="GO" id="GO:0009986">
    <property type="term" value="C:cell surface"/>
    <property type="evidence" value="ECO:0007669"/>
    <property type="project" value="TreeGrafter"/>
</dbReference>
<dbReference type="EMBL" id="AMGY01000006">
    <property type="protein sequence ID" value="EXJ81234.1"/>
    <property type="molecule type" value="Genomic_DNA"/>
</dbReference>
<evidence type="ECO:0000259" key="7">
    <source>
        <dbReference type="Pfam" id="PF00150"/>
    </source>
</evidence>
<keyword evidence="9" id="KW-1185">Reference proteome</keyword>
<reference evidence="8 9" key="1">
    <citation type="submission" date="2013-03" db="EMBL/GenBank/DDBJ databases">
        <title>The Genome Sequence of Capronia epimyces CBS 606.96.</title>
        <authorList>
            <consortium name="The Broad Institute Genomics Platform"/>
            <person name="Cuomo C."/>
            <person name="de Hoog S."/>
            <person name="Gorbushina A."/>
            <person name="Walker B."/>
            <person name="Young S.K."/>
            <person name="Zeng Q."/>
            <person name="Gargeya S."/>
            <person name="Fitzgerald M."/>
            <person name="Haas B."/>
            <person name="Abouelleil A."/>
            <person name="Allen A.W."/>
            <person name="Alvarado L."/>
            <person name="Arachchi H.M."/>
            <person name="Berlin A.M."/>
            <person name="Chapman S.B."/>
            <person name="Gainer-Dewar J."/>
            <person name="Goldberg J."/>
            <person name="Griggs A."/>
            <person name="Gujja S."/>
            <person name="Hansen M."/>
            <person name="Howarth C."/>
            <person name="Imamovic A."/>
            <person name="Ireland A."/>
            <person name="Larimer J."/>
            <person name="McCowan C."/>
            <person name="Murphy C."/>
            <person name="Pearson M."/>
            <person name="Poon T.W."/>
            <person name="Priest M."/>
            <person name="Roberts A."/>
            <person name="Saif S."/>
            <person name="Shea T."/>
            <person name="Sisk P."/>
            <person name="Sykes S."/>
            <person name="Wortman J."/>
            <person name="Nusbaum C."/>
            <person name="Birren B."/>
        </authorList>
    </citation>
    <scope>NUCLEOTIDE SEQUENCE [LARGE SCALE GENOMIC DNA]</scope>
    <source>
        <strain evidence="8 9">CBS 606.96</strain>
    </source>
</reference>
<dbReference type="PANTHER" id="PTHR31297">
    <property type="entry name" value="GLUCAN ENDO-1,6-BETA-GLUCOSIDASE B"/>
    <property type="match status" value="1"/>
</dbReference>
<feature type="compositionally biased region" description="Polar residues" evidence="6">
    <location>
        <begin position="26"/>
        <end position="35"/>
    </location>
</feature>
<dbReference type="eggNOG" id="ENOG502QVVM">
    <property type="taxonomic scope" value="Eukaryota"/>
</dbReference>
<dbReference type="InterPro" id="IPR001547">
    <property type="entry name" value="Glyco_hydro_5"/>
</dbReference>
<dbReference type="AlphaFoldDB" id="W9YG14"/>
<dbReference type="GO" id="GO:0046557">
    <property type="term" value="F:glucan endo-1,6-beta-glucosidase activity"/>
    <property type="evidence" value="ECO:0007669"/>
    <property type="project" value="TreeGrafter"/>
</dbReference>
<dbReference type="Pfam" id="PF00150">
    <property type="entry name" value="Cellulase"/>
    <property type="match status" value="1"/>
</dbReference>
<keyword evidence="2 5" id="KW-0378">Hydrolase</keyword>
<gene>
    <name evidence="8" type="ORF">A1O3_07524</name>
</gene>
<keyword evidence="4" id="KW-0961">Cell wall biogenesis/degradation</keyword>
<dbReference type="GO" id="GO:0005576">
    <property type="term" value="C:extracellular region"/>
    <property type="evidence" value="ECO:0007669"/>
    <property type="project" value="TreeGrafter"/>
</dbReference>
<comment type="caution">
    <text evidence="8">The sequence shown here is derived from an EMBL/GenBank/DDBJ whole genome shotgun (WGS) entry which is preliminary data.</text>
</comment>